<protein>
    <submittedName>
        <fullName evidence="2">Uncharacterized protein DUF4153</fullName>
    </submittedName>
</protein>
<dbReference type="EMBL" id="QQAY01000019">
    <property type="protein sequence ID" value="RDI38046.1"/>
    <property type="molecule type" value="Genomic_DNA"/>
</dbReference>
<feature type="transmembrane region" description="Helical" evidence="1">
    <location>
        <begin position="254"/>
        <end position="277"/>
    </location>
</feature>
<evidence type="ECO:0000313" key="3">
    <source>
        <dbReference type="Proteomes" id="UP000255326"/>
    </source>
</evidence>
<feature type="transmembrane region" description="Helical" evidence="1">
    <location>
        <begin position="95"/>
        <end position="114"/>
    </location>
</feature>
<sequence>MDSNTLLENLNDPHQLESMYRKDPRAFKKSFSHVWEQNPDSQILSVWYERLNFKETSNTNKPSLFQKGFLVMGLLAVLAGICTRIIFHFVQQEAIAPINLAFGIAPFIAAYFIYTNKTKRSIIYSLAALFIISGVYLNLLPLNDKDSTFLAYLHLPIFLWVLLGAAFTGNGYSKGSRRLAFIKFNLEYGILYASMAVSGMVLAALTMQLFRFVGLNIEDFYFSNIILFGAAALAIVAAYLVSMNLKLAKNITPYIAKIFSPLVLVTLVVYLATVLWVGKNPFLDRNFLLAFNGILLGVLAVTIFSITESDTNEKKTISDYINVGLIVLALIIDSVALSAIVFRLSSYGITPNRLSVLGVNILIWANLIWIMITYIRFLQNKSGLAAIQDAVTKYLPIYGLWAAIVTFTFPLIFN</sequence>
<gene>
    <name evidence="2" type="ORF">DFR59_11958</name>
</gene>
<feature type="transmembrane region" description="Helical" evidence="1">
    <location>
        <begin position="69"/>
        <end position="89"/>
    </location>
</feature>
<comment type="caution">
    <text evidence="2">The sequence shown here is derived from an EMBL/GenBank/DDBJ whole genome shotgun (WGS) entry which is preliminary data.</text>
</comment>
<feature type="transmembrane region" description="Helical" evidence="1">
    <location>
        <begin position="121"/>
        <end position="139"/>
    </location>
</feature>
<feature type="transmembrane region" description="Helical" evidence="1">
    <location>
        <begin position="395"/>
        <end position="413"/>
    </location>
</feature>
<proteinExistence type="predicted"/>
<reference evidence="2 3" key="1">
    <citation type="submission" date="2018-07" db="EMBL/GenBank/DDBJ databases">
        <title>Genomic Encyclopedia of Type Strains, Phase IV (KMG-IV): sequencing the most valuable type-strain genomes for metagenomic binning, comparative biology and taxonomic classification.</title>
        <authorList>
            <person name="Goeker M."/>
        </authorList>
    </citation>
    <scope>NUCLEOTIDE SEQUENCE [LARGE SCALE GENOMIC DNA]</scope>
    <source>
        <strain evidence="2 3">DSM 25281</strain>
    </source>
</reference>
<keyword evidence="1" id="KW-1133">Transmembrane helix</keyword>
<feature type="transmembrane region" description="Helical" evidence="1">
    <location>
        <begin position="151"/>
        <end position="169"/>
    </location>
</feature>
<dbReference type="RefSeq" id="WP_114747053.1">
    <property type="nucleotide sequence ID" value="NZ_QQAY01000019.1"/>
</dbReference>
<dbReference type="Proteomes" id="UP000255326">
    <property type="component" value="Unassembled WGS sequence"/>
</dbReference>
<evidence type="ECO:0000256" key="1">
    <source>
        <dbReference type="SAM" id="Phobius"/>
    </source>
</evidence>
<dbReference type="OrthoDB" id="637094at2"/>
<evidence type="ECO:0000313" key="2">
    <source>
        <dbReference type="EMBL" id="RDI38046.1"/>
    </source>
</evidence>
<accession>A0A370G4S6</accession>
<keyword evidence="1" id="KW-0812">Transmembrane</keyword>
<keyword evidence="1" id="KW-0472">Membrane</keyword>
<feature type="transmembrane region" description="Helical" evidence="1">
    <location>
        <begin position="289"/>
        <end position="308"/>
    </location>
</feature>
<organism evidence="2 3">
    <name type="scientific">Falsibacillus pallidus</name>
    <dbReference type="NCBI Taxonomy" id="493781"/>
    <lineage>
        <taxon>Bacteria</taxon>
        <taxon>Bacillati</taxon>
        <taxon>Bacillota</taxon>
        <taxon>Bacilli</taxon>
        <taxon>Bacillales</taxon>
        <taxon>Bacillaceae</taxon>
        <taxon>Falsibacillus</taxon>
    </lineage>
</organism>
<keyword evidence="3" id="KW-1185">Reference proteome</keyword>
<feature type="transmembrane region" description="Helical" evidence="1">
    <location>
        <begin position="354"/>
        <end position="375"/>
    </location>
</feature>
<name>A0A370G4S6_9BACI</name>
<feature type="transmembrane region" description="Helical" evidence="1">
    <location>
        <begin position="220"/>
        <end position="242"/>
    </location>
</feature>
<feature type="transmembrane region" description="Helical" evidence="1">
    <location>
        <begin position="190"/>
        <end position="214"/>
    </location>
</feature>
<feature type="transmembrane region" description="Helical" evidence="1">
    <location>
        <begin position="320"/>
        <end position="342"/>
    </location>
</feature>
<dbReference type="AlphaFoldDB" id="A0A370G4S6"/>